<dbReference type="Proteomes" id="UP001168528">
    <property type="component" value="Unassembled WGS sequence"/>
</dbReference>
<dbReference type="Gene3D" id="3.30.750.44">
    <property type="match status" value="1"/>
</dbReference>
<evidence type="ECO:0000313" key="3">
    <source>
        <dbReference type="Proteomes" id="UP001168528"/>
    </source>
</evidence>
<name>A0ABT8RI98_9BACT</name>
<protein>
    <submittedName>
        <fullName evidence="2">S41 family peptidase</fullName>
    </submittedName>
</protein>
<feature type="domain" description="Tail specific protease" evidence="1">
    <location>
        <begin position="391"/>
        <end position="530"/>
    </location>
</feature>
<dbReference type="InterPro" id="IPR029045">
    <property type="entry name" value="ClpP/crotonase-like_dom_sf"/>
</dbReference>
<dbReference type="Gene3D" id="3.90.226.10">
    <property type="entry name" value="2-enoyl-CoA Hydratase, Chain A, domain 1"/>
    <property type="match status" value="1"/>
</dbReference>
<dbReference type="SUPFAM" id="SSF52096">
    <property type="entry name" value="ClpP/crotonase"/>
    <property type="match status" value="1"/>
</dbReference>
<sequence length="569" mass="65889">MYKQAVLTLLSILMYYQVSGQNQTQEIHRIATFIKVWGFLKYYHPTLAAGKLDWDSLFVSNVPLIRHEQKESYNRLLEELLQKLGRVEKCVSCQPLGDMPDEWKRNLNFSWLYQDTLLSPAIKSKLQYLRENRHQGESYYVGYAEERKTGPGPVAFRNEKEYADSLLLAQDTYRLLSLARHWNAVEYFFAYKYLLSRNWNQILEQYIPQLMRKMDLEHYHLTLTKLTREVEDGHAVMGNSRYLLENKWSKLVPFSVTYLDSQTIVSKIRYPELNQVNDIQVGDIILQVDKVDQQEIRKRVYPFFKGSNEVVTQGAINNILFAGTSDKVQVQLKRGGKVKTVEVTRYPFKAFWNYKFPSKKVLTLTESCAMIDLGHLKREQVDSVMQVATKQKAIIFDLRNYPQVMLGDLMHYLTDEYKAGYREYDPTLDFVGVFQPYQIAQGKVDSGKVYKGLKVVLVNEYTQSMAEWYAMYFESLPNTVLMGSQTAGTDGSITSIPLPGKINAIFTNVIIEYPDGTQSQKNGIKVDYTVLPTAADIKIGRDSILQFAINYCRQEVKKQEKEKSKPISK</sequence>
<dbReference type="RefSeq" id="WP_302041888.1">
    <property type="nucleotide sequence ID" value="NZ_JAUKPO010000042.1"/>
</dbReference>
<keyword evidence="3" id="KW-1185">Reference proteome</keyword>
<accession>A0ABT8RI98</accession>
<comment type="caution">
    <text evidence="2">The sequence shown here is derived from an EMBL/GenBank/DDBJ whole genome shotgun (WGS) entry which is preliminary data.</text>
</comment>
<dbReference type="Pfam" id="PF03572">
    <property type="entry name" value="Peptidase_S41"/>
    <property type="match status" value="1"/>
</dbReference>
<evidence type="ECO:0000313" key="2">
    <source>
        <dbReference type="EMBL" id="MDO1451089.1"/>
    </source>
</evidence>
<reference evidence="2" key="1">
    <citation type="submission" date="2023-07" db="EMBL/GenBank/DDBJ databases">
        <title>The genome sequence of Rhodocytophaga aerolata KACC 12507.</title>
        <authorList>
            <person name="Zhang X."/>
        </authorList>
    </citation>
    <scope>NUCLEOTIDE SEQUENCE</scope>
    <source>
        <strain evidence="2">KACC 12507</strain>
    </source>
</reference>
<evidence type="ECO:0000259" key="1">
    <source>
        <dbReference type="Pfam" id="PF03572"/>
    </source>
</evidence>
<proteinExistence type="predicted"/>
<organism evidence="2 3">
    <name type="scientific">Rhodocytophaga aerolata</name>
    <dbReference type="NCBI Taxonomy" id="455078"/>
    <lineage>
        <taxon>Bacteria</taxon>
        <taxon>Pseudomonadati</taxon>
        <taxon>Bacteroidota</taxon>
        <taxon>Cytophagia</taxon>
        <taxon>Cytophagales</taxon>
        <taxon>Rhodocytophagaceae</taxon>
        <taxon>Rhodocytophaga</taxon>
    </lineage>
</organism>
<gene>
    <name evidence="2" type="ORF">Q0590_32750</name>
</gene>
<dbReference type="EMBL" id="JAUKPO010000042">
    <property type="protein sequence ID" value="MDO1451089.1"/>
    <property type="molecule type" value="Genomic_DNA"/>
</dbReference>
<dbReference type="InterPro" id="IPR005151">
    <property type="entry name" value="Tail-specific_protease"/>
</dbReference>